<keyword evidence="2" id="KW-1185">Reference proteome</keyword>
<proteinExistence type="predicted"/>
<gene>
    <name evidence="1" type="ORF">C6571_13665</name>
</gene>
<dbReference type="AlphaFoldDB" id="A0A2S0N213"/>
<protein>
    <submittedName>
        <fullName evidence="1">Uncharacterized protein</fullName>
    </submittedName>
</protein>
<dbReference type="EMBL" id="CP027669">
    <property type="protein sequence ID" value="AVO42194.1"/>
    <property type="molecule type" value="Genomic_DNA"/>
</dbReference>
<sequence length="168" mass="18841">MEPNDQPAPLLEGRFEGRNDFIQLVRDALGVAAQAGWRELILSDSNFYDWPLGERAVIDSLNAWARGGRQLTLLAKSYDEVVRRHPRFVAWRATWGHIIQCRACPNADALDVPSMIWSSDWVMQRLDPVRSVGVAGTEAGRRVAARELLREWIENKSAPGFASTTLGL</sequence>
<evidence type="ECO:0000313" key="2">
    <source>
        <dbReference type="Proteomes" id="UP000239326"/>
    </source>
</evidence>
<organism evidence="1 2">
    <name type="scientific">Simplicispira suum</name>
    <dbReference type="NCBI Taxonomy" id="2109915"/>
    <lineage>
        <taxon>Bacteria</taxon>
        <taxon>Pseudomonadati</taxon>
        <taxon>Pseudomonadota</taxon>
        <taxon>Betaproteobacteria</taxon>
        <taxon>Burkholderiales</taxon>
        <taxon>Comamonadaceae</taxon>
        <taxon>Simplicispira</taxon>
    </lineage>
</organism>
<dbReference type="Proteomes" id="UP000239326">
    <property type="component" value="Chromosome"/>
</dbReference>
<accession>A0A2S0N213</accession>
<evidence type="ECO:0000313" key="1">
    <source>
        <dbReference type="EMBL" id="AVO42194.1"/>
    </source>
</evidence>
<reference evidence="1 2" key="1">
    <citation type="submission" date="2018-03" db="EMBL/GenBank/DDBJ databases">
        <title>Genome sequencing of Simplicispira sp.</title>
        <authorList>
            <person name="Kim S.-J."/>
            <person name="Heo J."/>
            <person name="Kwon S.-W."/>
        </authorList>
    </citation>
    <scope>NUCLEOTIDE SEQUENCE [LARGE SCALE GENOMIC DNA]</scope>
    <source>
        <strain evidence="1 2">SC1-8</strain>
    </source>
</reference>
<name>A0A2S0N213_9BURK</name>
<dbReference type="RefSeq" id="WP_106447171.1">
    <property type="nucleotide sequence ID" value="NZ_CP027669.1"/>
</dbReference>
<dbReference type="OrthoDB" id="8898236at2"/>
<dbReference type="KEGG" id="simp:C6571_13665"/>